<dbReference type="Gene3D" id="1.10.287.180">
    <property type="entry name" value="Transcription elongation factor, GreA/GreB, N-terminal domain"/>
    <property type="match status" value="1"/>
</dbReference>
<dbReference type="NCBIfam" id="NF001264">
    <property type="entry name" value="PRK00226.1-5"/>
    <property type="match status" value="1"/>
</dbReference>
<name>A0A0G3G4Q9_9GAMM</name>
<keyword evidence="5 8" id="KW-0804">Transcription</keyword>
<dbReference type="Proteomes" id="UP000064201">
    <property type="component" value="Chromosome"/>
</dbReference>
<dbReference type="EMBL" id="CP011367">
    <property type="protein sequence ID" value="AKJ94497.1"/>
    <property type="molecule type" value="Genomic_DNA"/>
</dbReference>
<dbReference type="PROSITE" id="PS00829">
    <property type="entry name" value="GREAB_1"/>
    <property type="match status" value="1"/>
</dbReference>
<dbReference type="InterPro" id="IPR018151">
    <property type="entry name" value="TF_GreA/GreB_CS"/>
</dbReference>
<dbReference type="OrthoDB" id="9808774at2"/>
<comment type="similarity">
    <text evidence="1 8 9">Belongs to the GreA/GreB family.</text>
</comment>
<dbReference type="InterPro" id="IPR022691">
    <property type="entry name" value="Tscrpt_elong_fac_GreA/B_N"/>
</dbReference>
<gene>
    <name evidence="8 10" type="primary">greA</name>
    <name evidence="10" type="ORF">TVD_03540</name>
</gene>
<dbReference type="InterPro" id="IPR028624">
    <property type="entry name" value="Tscrpt_elong_fac_GreA/B"/>
</dbReference>
<protein>
    <recommendedName>
        <fullName evidence="2 8">Transcription elongation factor GreA</fullName>
    </recommendedName>
    <alternativeName>
        <fullName evidence="7 8">Transcript cleavage factor GreA</fullName>
    </alternativeName>
</protein>
<keyword evidence="3 8" id="KW-0805">Transcription regulation</keyword>
<evidence type="ECO:0000256" key="6">
    <source>
        <dbReference type="ARBA" id="ARBA00024916"/>
    </source>
</evidence>
<dbReference type="AlphaFoldDB" id="A0A0G3G4Q9"/>
<dbReference type="FunFam" id="1.10.287.180:FF:000001">
    <property type="entry name" value="Transcription elongation factor GreA"/>
    <property type="match status" value="1"/>
</dbReference>
<dbReference type="GO" id="GO:0003746">
    <property type="term" value="F:translation elongation factor activity"/>
    <property type="evidence" value="ECO:0007669"/>
    <property type="project" value="UniProtKB-KW"/>
</dbReference>
<evidence type="ECO:0000313" key="10">
    <source>
        <dbReference type="EMBL" id="AKJ94497.1"/>
    </source>
</evidence>
<dbReference type="NCBIfam" id="NF001261">
    <property type="entry name" value="PRK00226.1-2"/>
    <property type="match status" value="1"/>
</dbReference>
<dbReference type="NCBIfam" id="TIGR01462">
    <property type="entry name" value="greA"/>
    <property type="match status" value="1"/>
</dbReference>
<dbReference type="SUPFAM" id="SSF46557">
    <property type="entry name" value="GreA transcript cleavage protein, N-terminal domain"/>
    <property type="match status" value="1"/>
</dbReference>
<dbReference type="GO" id="GO:0006354">
    <property type="term" value="P:DNA-templated transcription elongation"/>
    <property type="evidence" value="ECO:0007669"/>
    <property type="project" value="TreeGrafter"/>
</dbReference>
<evidence type="ECO:0000256" key="2">
    <source>
        <dbReference type="ARBA" id="ARBA00013729"/>
    </source>
</evidence>
<dbReference type="GO" id="GO:0070063">
    <property type="term" value="F:RNA polymerase binding"/>
    <property type="evidence" value="ECO:0007669"/>
    <property type="project" value="InterPro"/>
</dbReference>
<dbReference type="Pfam" id="PF03449">
    <property type="entry name" value="GreA_GreB_N"/>
    <property type="match status" value="1"/>
</dbReference>
<dbReference type="HAMAP" id="MF_00105">
    <property type="entry name" value="GreA_GreB"/>
    <property type="match status" value="1"/>
</dbReference>
<sequence>MNKTPLTVTGAEKMKEELKKLKGEDRPRVVNAISDAREHGDLKENAEYHAAREQQSFIEGRIRELESKLSNAQIIDVATLPQTGKVVFGTTVVLEATADGRQVTYKIVGDDEADIKNNMISVSSPIARALIGKEEGDVVTVQAPGGETEYEILEVRYVN</sequence>
<reference evidence="10 11" key="1">
    <citation type="submission" date="2015-04" db="EMBL/GenBank/DDBJ databases">
        <title>Complete Sequence for the Genome of the Thioalkalivibrio versutus D301.</title>
        <authorList>
            <person name="Mu T."/>
            <person name="Zhou J."/>
            <person name="Xu X."/>
        </authorList>
    </citation>
    <scope>NUCLEOTIDE SEQUENCE [LARGE SCALE GENOMIC DNA]</scope>
    <source>
        <strain evidence="10 11">D301</strain>
    </source>
</reference>
<evidence type="ECO:0000256" key="7">
    <source>
        <dbReference type="ARBA" id="ARBA00030776"/>
    </source>
</evidence>
<dbReference type="PANTHER" id="PTHR30437:SF4">
    <property type="entry name" value="TRANSCRIPTION ELONGATION FACTOR GREA"/>
    <property type="match status" value="1"/>
</dbReference>
<dbReference type="InterPro" id="IPR036805">
    <property type="entry name" value="Tscrpt_elong_fac_GreA/B_N_sf"/>
</dbReference>
<dbReference type="PROSITE" id="PS00830">
    <property type="entry name" value="GREAB_2"/>
    <property type="match status" value="1"/>
</dbReference>
<dbReference type="PATRIC" id="fig|106634.4.peg.723"/>
<evidence type="ECO:0000256" key="1">
    <source>
        <dbReference type="ARBA" id="ARBA00008213"/>
    </source>
</evidence>
<dbReference type="InterPro" id="IPR023459">
    <property type="entry name" value="Tscrpt_elong_fac_GreA/B_fam"/>
</dbReference>
<dbReference type="Pfam" id="PF01272">
    <property type="entry name" value="GreA_GreB"/>
    <property type="match status" value="1"/>
</dbReference>
<keyword evidence="10" id="KW-0648">Protein biosynthesis</keyword>
<dbReference type="GO" id="GO:0032784">
    <property type="term" value="P:regulation of DNA-templated transcription elongation"/>
    <property type="evidence" value="ECO:0007669"/>
    <property type="project" value="UniProtKB-UniRule"/>
</dbReference>
<keyword evidence="10" id="KW-0251">Elongation factor</keyword>
<evidence type="ECO:0000256" key="9">
    <source>
        <dbReference type="RuleBase" id="RU000556"/>
    </source>
</evidence>
<organism evidence="10 11">
    <name type="scientific">Thioalkalivibrio versutus</name>
    <dbReference type="NCBI Taxonomy" id="106634"/>
    <lineage>
        <taxon>Bacteria</taxon>
        <taxon>Pseudomonadati</taxon>
        <taxon>Pseudomonadota</taxon>
        <taxon>Gammaproteobacteria</taxon>
        <taxon>Chromatiales</taxon>
        <taxon>Ectothiorhodospiraceae</taxon>
        <taxon>Thioalkalivibrio</taxon>
    </lineage>
</organism>
<accession>A0A0G3G4Q9</accession>
<dbReference type="InterPro" id="IPR036953">
    <property type="entry name" value="GreA/GreB_C_sf"/>
</dbReference>
<dbReference type="NCBIfam" id="NF001263">
    <property type="entry name" value="PRK00226.1-4"/>
    <property type="match status" value="1"/>
</dbReference>
<dbReference type="STRING" id="106634.TVD_03540"/>
<dbReference type="KEGG" id="tvr:TVD_03540"/>
<dbReference type="RefSeq" id="WP_018146244.1">
    <property type="nucleotide sequence ID" value="NZ_CP011367.1"/>
</dbReference>
<dbReference type="FunFam" id="3.10.50.30:FF:000001">
    <property type="entry name" value="Transcription elongation factor GreA"/>
    <property type="match status" value="1"/>
</dbReference>
<dbReference type="PANTHER" id="PTHR30437">
    <property type="entry name" value="TRANSCRIPTION ELONGATION FACTOR GREA"/>
    <property type="match status" value="1"/>
</dbReference>
<dbReference type="InterPro" id="IPR006359">
    <property type="entry name" value="Tscrpt_elong_fac_GreA"/>
</dbReference>
<dbReference type="Gene3D" id="3.10.50.30">
    <property type="entry name" value="Transcription elongation factor, GreA/GreB, C-terminal domain"/>
    <property type="match status" value="1"/>
</dbReference>
<evidence type="ECO:0000313" key="11">
    <source>
        <dbReference type="Proteomes" id="UP000064201"/>
    </source>
</evidence>
<dbReference type="GO" id="GO:0003677">
    <property type="term" value="F:DNA binding"/>
    <property type="evidence" value="ECO:0007669"/>
    <property type="project" value="UniProtKB-UniRule"/>
</dbReference>
<proteinExistence type="inferred from homology"/>
<keyword evidence="4 8" id="KW-0238">DNA-binding</keyword>
<dbReference type="InterPro" id="IPR001437">
    <property type="entry name" value="Tscrpt_elong_fac_GreA/B_C"/>
</dbReference>
<keyword evidence="11" id="KW-1185">Reference proteome</keyword>
<evidence type="ECO:0000256" key="8">
    <source>
        <dbReference type="HAMAP-Rule" id="MF_00105"/>
    </source>
</evidence>
<evidence type="ECO:0000256" key="5">
    <source>
        <dbReference type="ARBA" id="ARBA00023163"/>
    </source>
</evidence>
<comment type="function">
    <text evidence="6 8 9">Necessary for efficient RNA polymerase transcription elongation past template-encoded arresting sites. The arresting sites in DNA have the property of trapping a certain fraction of elongating RNA polymerases that pass through, resulting in locked ternary complexes. Cleavage of the nascent transcript by cleavage factors such as GreA or GreB allows the resumption of elongation from the new 3'terminus. GreA releases sequences of 2 to 3 nucleotides.</text>
</comment>
<dbReference type="PIRSF" id="PIRSF006092">
    <property type="entry name" value="GreA_GreB"/>
    <property type="match status" value="1"/>
</dbReference>
<evidence type="ECO:0000256" key="3">
    <source>
        <dbReference type="ARBA" id="ARBA00023015"/>
    </source>
</evidence>
<evidence type="ECO:0000256" key="4">
    <source>
        <dbReference type="ARBA" id="ARBA00023125"/>
    </source>
</evidence>
<dbReference type="SUPFAM" id="SSF54534">
    <property type="entry name" value="FKBP-like"/>
    <property type="match status" value="1"/>
</dbReference>